<evidence type="ECO:0000313" key="5">
    <source>
        <dbReference type="EMBL" id="BAD01878.1"/>
    </source>
</evidence>
<dbReference type="GO" id="GO:0008168">
    <property type="term" value="F:methyltransferase activity"/>
    <property type="evidence" value="ECO:0007669"/>
    <property type="project" value="UniProtKB-KW"/>
</dbReference>
<dbReference type="Gene3D" id="3.40.50.150">
    <property type="entry name" value="Vaccinia Virus protein VP39"/>
    <property type="match status" value="1"/>
</dbReference>
<organism evidence="5 6">
    <name type="scientific">Synechocystis sp. (strain ATCC 27184 / PCC 6803 / Kazusa)</name>
    <dbReference type="NCBI Taxonomy" id="1111708"/>
    <lineage>
        <taxon>Bacteria</taxon>
        <taxon>Bacillati</taxon>
        <taxon>Cyanobacteriota</taxon>
        <taxon>Cyanophyceae</taxon>
        <taxon>Synechococcales</taxon>
        <taxon>Merismopediaceae</taxon>
        <taxon>Synechocystis</taxon>
    </lineage>
</organism>
<feature type="compositionally biased region" description="Polar residues" evidence="4">
    <location>
        <begin position="56"/>
        <end position="69"/>
    </location>
</feature>
<keyword evidence="3" id="KW-0680">Restriction system</keyword>
<evidence type="ECO:0000256" key="3">
    <source>
        <dbReference type="ARBA" id="ARBA00022747"/>
    </source>
</evidence>
<dbReference type="GO" id="GO:0009307">
    <property type="term" value="P:DNA restriction-modification system"/>
    <property type="evidence" value="ECO:0007669"/>
    <property type="project" value="UniProtKB-KW"/>
</dbReference>
<dbReference type="GO" id="GO:0032259">
    <property type="term" value="P:methylation"/>
    <property type="evidence" value="ECO:0007669"/>
    <property type="project" value="UniProtKB-KW"/>
</dbReference>
<keyword evidence="1" id="KW-0489">Methyltransferase</keyword>
<dbReference type="PhylomeDB" id="Q6ZEM2"/>
<geneLocation type="plasmid" evidence="5 6">
    <name>pSYSM</name>
</geneLocation>
<keyword evidence="5" id="KW-0614">Plasmid</keyword>
<dbReference type="InterPro" id="IPR029063">
    <property type="entry name" value="SAM-dependent_MTases_sf"/>
</dbReference>
<dbReference type="InParanoid" id="Q6ZEM2"/>
<keyword evidence="6" id="KW-1185">Reference proteome</keyword>
<dbReference type="EnsemblBacteria" id="BAD01878">
    <property type="protein sequence ID" value="BAD01878"/>
    <property type="gene ID" value="BAD01878"/>
</dbReference>
<name>Q6ZEM2_SYNY3</name>
<dbReference type="Pfam" id="PF00145">
    <property type="entry name" value="DNA_methylase"/>
    <property type="match status" value="1"/>
</dbReference>
<evidence type="ECO:0000256" key="4">
    <source>
        <dbReference type="SAM" id="MobiDB-lite"/>
    </source>
</evidence>
<dbReference type="SUPFAM" id="SSF53335">
    <property type="entry name" value="S-adenosyl-L-methionine-dependent methyltransferases"/>
    <property type="match status" value="1"/>
</dbReference>
<reference evidence="5 6" key="1">
    <citation type="journal article" date="2003" name="DNA Res.">
        <title>Structural analysis of four large plasmids harboring in a unicellular cyanobacterium, Synechocystis sp. PCC 6803.</title>
        <authorList>
            <person name="Kaneko T."/>
            <person name="Nakamura Y."/>
            <person name="Sasamoto S."/>
            <person name="Watanabe A."/>
            <person name="Kohara M."/>
            <person name="Matsumoto M."/>
            <person name="Shimpo S."/>
            <person name="Yamada M."/>
            <person name="Tabata S."/>
        </authorList>
    </citation>
    <scope>NUCLEOTIDE SEQUENCE [LARGE SCALE GENOMIC DNA]</scope>
    <source>
        <strain evidence="6">ATCC 27184 / PCC 6803 / Kazusa</strain>
    </source>
</reference>
<dbReference type="InterPro" id="IPR001525">
    <property type="entry name" value="C5_MeTfrase"/>
</dbReference>
<keyword evidence="2" id="KW-0808">Transferase</keyword>
<dbReference type="Proteomes" id="UP000001425">
    <property type="component" value="Plasmid pSYSM"/>
</dbReference>
<feature type="region of interest" description="Disordered" evidence="4">
    <location>
        <begin position="53"/>
        <end position="75"/>
    </location>
</feature>
<evidence type="ECO:0000256" key="2">
    <source>
        <dbReference type="ARBA" id="ARBA00022679"/>
    </source>
</evidence>
<evidence type="ECO:0000256" key="1">
    <source>
        <dbReference type="ARBA" id="ARBA00022603"/>
    </source>
</evidence>
<dbReference type="KEGG" id="syn:ssl5108"/>
<proteinExistence type="predicted"/>
<dbReference type="EMBL" id="AP004310">
    <property type="protein sequence ID" value="BAD01878.1"/>
    <property type="molecule type" value="Genomic_DNA"/>
</dbReference>
<sequence length="75" mass="7999">MRSSSHGKLKHLDLFAGCGGFTLAAEQTGGKIQTTQFVEIDPDCHAILQHHWPQGENKTSMALTGSTPPAISRPG</sequence>
<protein>
    <submittedName>
        <fullName evidence="5">Uncharacterized protein</fullName>
    </submittedName>
</protein>
<gene>
    <name evidence="5" type="ordered locus">ssl5108</name>
</gene>
<accession>Q6ZEM2</accession>
<dbReference type="AlphaFoldDB" id="Q6ZEM2"/>
<evidence type="ECO:0000313" key="6">
    <source>
        <dbReference type="Proteomes" id="UP000001425"/>
    </source>
</evidence>